<dbReference type="GO" id="GO:0006508">
    <property type="term" value="P:proteolysis"/>
    <property type="evidence" value="ECO:0007669"/>
    <property type="project" value="UniProtKB-KW"/>
</dbReference>
<dbReference type="SUPFAM" id="SSF50156">
    <property type="entry name" value="PDZ domain-like"/>
    <property type="match status" value="1"/>
</dbReference>
<evidence type="ECO:0000313" key="3">
    <source>
        <dbReference type="EMBL" id="QDV36515.1"/>
    </source>
</evidence>
<evidence type="ECO:0000313" key="4">
    <source>
        <dbReference type="Proteomes" id="UP000317835"/>
    </source>
</evidence>
<keyword evidence="1" id="KW-0732">Signal</keyword>
<reference evidence="3 4" key="1">
    <citation type="submission" date="2019-02" db="EMBL/GenBank/DDBJ databases">
        <title>Deep-cultivation of Planctomycetes and their phenomic and genomic characterization uncovers novel biology.</title>
        <authorList>
            <person name="Wiegand S."/>
            <person name="Jogler M."/>
            <person name="Boedeker C."/>
            <person name="Pinto D."/>
            <person name="Vollmers J."/>
            <person name="Rivas-Marin E."/>
            <person name="Kohn T."/>
            <person name="Peeters S.H."/>
            <person name="Heuer A."/>
            <person name="Rast P."/>
            <person name="Oberbeckmann S."/>
            <person name="Bunk B."/>
            <person name="Jeske O."/>
            <person name="Meyerdierks A."/>
            <person name="Storesund J.E."/>
            <person name="Kallscheuer N."/>
            <person name="Luecker S."/>
            <person name="Lage O.M."/>
            <person name="Pohl T."/>
            <person name="Merkel B.J."/>
            <person name="Hornburger P."/>
            <person name="Mueller R.-W."/>
            <person name="Bruemmer F."/>
            <person name="Labrenz M."/>
            <person name="Spormann A.M."/>
            <person name="Op den Camp H."/>
            <person name="Overmann J."/>
            <person name="Amann R."/>
            <person name="Jetten M.S.M."/>
            <person name="Mascher T."/>
            <person name="Medema M.H."/>
            <person name="Devos D.P."/>
            <person name="Kaster A.-K."/>
            <person name="Ovreas L."/>
            <person name="Rohde M."/>
            <person name="Galperin M.Y."/>
            <person name="Jogler C."/>
        </authorList>
    </citation>
    <scope>NUCLEOTIDE SEQUENCE [LARGE SCALE GENOMIC DNA]</scope>
    <source>
        <strain evidence="3 4">ElP</strain>
    </source>
</reference>
<dbReference type="InterPro" id="IPR001478">
    <property type="entry name" value="PDZ"/>
</dbReference>
<feature type="domain" description="PDZ" evidence="2">
    <location>
        <begin position="47"/>
        <end position="120"/>
    </location>
</feature>
<dbReference type="GO" id="GO:0052689">
    <property type="term" value="F:carboxylic ester hydrolase activity"/>
    <property type="evidence" value="ECO:0007669"/>
    <property type="project" value="TreeGrafter"/>
</dbReference>
<keyword evidence="4" id="KW-1185">Reference proteome</keyword>
<dbReference type="EMBL" id="CP036426">
    <property type="protein sequence ID" value="QDV36515.1"/>
    <property type="molecule type" value="Genomic_DNA"/>
</dbReference>
<dbReference type="Pfam" id="PF12697">
    <property type="entry name" value="Abhydrolase_6"/>
    <property type="match status" value="1"/>
</dbReference>
<organism evidence="3 4">
    <name type="scientific">Tautonia plasticadhaerens</name>
    <dbReference type="NCBI Taxonomy" id="2527974"/>
    <lineage>
        <taxon>Bacteria</taxon>
        <taxon>Pseudomonadati</taxon>
        <taxon>Planctomycetota</taxon>
        <taxon>Planctomycetia</taxon>
        <taxon>Isosphaerales</taxon>
        <taxon>Isosphaeraceae</taxon>
        <taxon>Tautonia</taxon>
    </lineage>
</organism>
<feature type="chain" id="PRO_5022227402" evidence="1">
    <location>
        <begin position="35"/>
        <end position="460"/>
    </location>
</feature>
<dbReference type="PANTHER" id="PTHR43265">
    <property type="entry name" value="ESTERASE ESTD"/>
    <property type="match status" value="1"/>
</dbReference>
<dbReference type="SMART" id="SM00228">
    <property type="entry name" value="PDZ"/>
    <property type="match status" value="1"/>
</dbReference>
<dbReference type="Gene3D" id="3.40.50.1820">
    <property type="entry name" value="alpha/beta hydrolase"/>
    <property type="match status" value="1"/>
</dbReference>
<accession>A0A518H6S8</accession>
<feature type="signal peptide" evidence="1">
    <location>
        <begin position="1"/>
        <end position="34"/>
    </location>
</feature>
<dbReference type="GO" id="GO:0008233">
    <property type="term" value="F:peptidase activity"/>
    <property type="evidence" value="ECO:0007669"/>
    <property type="project" value="UniProtKB-KW"/>
</dbReference>
<dbReference type="InterPro" id="IPR036034">
    <property type="entry name" value="PDZ_sf"/>
</dbReference>
<protein>
    <submittedName>
        <fullName evidence="3">Serine protease HtrA</fullName>
    </submittedName>
</protein>
<sequence length="460" mass="48567" precursor="true">MRSTVPNGRPSRPAAALLAALLAASPLPWRPSIADEGGTPGDDLRRRGFVGAGVAPEEGDRGVRVTLVVPGSPAEAAGLIEGDLIVGVDDEPVTDPASFVSLVGARGAGEEVALRFIREGEERTERVTFGERPRETSEAGEVIYGSVAAAAGRQRTIVTKPEGDGPFPALFLIQGLGCVSIENPAGGLIGYKEVIDAFTEAGYVTLRVDKPGCGDSEGGPCADVDFDTELDGYRQGLAALKAMPFVDPGRVVLFGHSMGGVMGPILAAEDPVAGVAVYGTVLKTWSEYLLENVRRQSALGGAAPDEVDDTLRAHAKLYARLFVLGQEPDEALAEDPSLAPVLADVAPDGEHPYTRNARFFRQLDARNLPAAWLEADADALAIWGEADFVSTREDHELIASLVDGRSEGSGRFVLLEGTDHGFSRADSYRDAMEREGPGEFNPELLRVLLDWAGSVVDPAG</sequence>
<proteinExistence type="predicted"/>
<dbReference type="SUPFAM" id="SSF53474">
    <property type="entry name" value="alpha/beta-Hydrolases"/>
    <property type="match status" value="1"/>
</dbReference>
<evidence type="ECO:0000259" key="2">
    <source>
        <dbReference type="PROSITE" id="PS50106"/>
    </source>
</evidence>
<dbReference type="Pfam" id="PF13180">
    <property type="entry name" value="PDZ_2"/>
    <property type="match status" value="1"/>
</dbReference>
<name>A0A518H6S8_9BACT</name>
<dbReference type="KEGG" id="tpla:ElP_44410"/>
<dbReference type="RefSeq" id="WP_197446268.1">
    <property type="nucleotide sequence ID" value="NZ_CP036426.1"/>
</dbReference>
<dbReference type="PANTHER" id="PTHR43265:SF1">
    <property type="entry name" value="ESTERASE ESTD"/>
    <property type="match status" value="1"/>
</dbReference>
<dbReference type="InterPro" id="IPR029058">
    <property type="entry name" value="AB_hydrolase_fold"/>
</dbReference>
<dbReference type="Proteomes" id="UP000317835">
    <property type="component" value="Chromosome"/>
</dbReference>
<keyword evidence="3" id="KW-0378">Hydrolase</keyword>
<dbReference type="Gene3D" id="2.30.42.10">
    <property type="match status" value="1"/>
</dbReference>
<dbReference type="InterPro" id="IPR000073">
    <property type="entry name" value="AB_hydrolase_1"/>
</dbReference>
<dbReference type="InterPro" id="IPR053145">
    <property type="entry name" value="AB_hydrolase_Est10"/>
</dbReference>
<keyword evidence="3" id="KW-0645">Protease</keyword>
<dbReference type="AlphaFoldDB" id="A0A518H6S8"/>
<gene>
    <name evidence="3" type="primary">htrA_2</name>
    <name evidence="3" type="ORF">ElP_44410</name>
</gene>
<dbReference type="PROSITE" id="PS50106">
    <property type="entry name" value="PDZ"/>
    <property type="match status" value="1"/>
</dbReference>
<evidence type="ECO:0000256" key="1">
    <source>
        <dbReference type="SAM" id="SignalP"/>
    </source>
</evidence>